<dbReference type="KEGG" id="bpg:Bathy16g01960"/>
<name>K8F5Q3_9CHLO</name>
<evidence type="ECO:0000313" key="3">
    <source>
        <dbReference type="Proteomes" id="UP000198341"/>
    </source>
</evidence>
<dbReference type="eggNOG" id="KOG2914">
    <property type="taxonomic scope" value="Eukaryota"/>
</dbReference>
<dbReference type="PANTHER" id="PTHR42896:SF4">
    <property type="entry name" value="OS08G0485900 PROTEIN"/>
    <property type="match status" value="1"/>
</dbReference>
<keyword evidence="3" id="KW-1185">Reference proteome</keyword>
<dbReference type="GeneID" id="19011186"/>
<feature type="compositionally biased region" description="Polar residues" evidence="1">
    <location>
        <begin position="1"/>
        <end position="20"/>
    </location>
</feature>
<dbReference type="InterPro" id="IPR023198">
    <property type="entry name" value="PGP-like_dom2"/>
</dbReference>
<dbReference type="SFLD" id="SFLDG01129">
    <property type="entry name" value="C1.5:_HAD__Beta-PGM__Phosphata"/>
    <property type="match status" value="1"/>
</dbReference>
<dbReference type="Gene3D" id="3.40.50.1000">
    <property type="entry name" value="HAD superfamily/HAD-like"/>
    <property type="match status" value="1"/>
</dbReference>
<dbReference type="EMBL" id="FO082263">
    <property type="protein sequence ID" value="CCO20165.1"/>
    <property type="molecule type" value="Genomic_DNA"/>
</dbReference>
<dbReference type="Pfam" id="PF00702">
    <property type="entry name" value="Hydrolase"/>
    <property type="match status" value="1"/>
</dbReference>
<evidence type="ECO:0008006" key="4">
    <source>
        <dbReference type="Google" id="ProtNLM"/>
    </source>
</evidence>
<dbReference type="OrthoDB" id="40579at2759"/>
<dbReference type="STRING" id="41875.K8F5Q3"/>
<feature type="compositionally biased region" description="Basic residues" evidence="1">
    <location>
        <begin position="31"/>
        <end position="49"/>
    </location>
</feature>
<dbReference type="InterPro" id="IPR006439">
    <property type="entry name" value="HAD-SF_hydro_IA"/>
</dbReference>
<dbReference type="GO" id="GO:0016787">
    <property type="term" value="F:hydrolase activity"/>
    <property type="evidence" value="ECO:0007669"/>
    <property type="project" value="InterPro"/>
</dbReference>
<feature type="region of interest" description="Disordered" evidence="1">
    <location>
        <begin position="1"/>
        <end position="51"/>
    </location>
</feature>
<dbReference type="Proteomes" id="UP000198341">
    <property type="component" value="Chromosome 16"/>
</dbReference>
<dbReference type="PANTHER" id="PTHR42896">
    <property type="entry name" value="XYLULOSE-1,5-BISPHOSPHATE (XUBP) PHOSPHATASE"/>
    <property type="match status" value="1"/>
</dbReference>
<dbReference type="AlphaFoldDB" id="K8F5Q3"/>
<dbReference type="RefSeq" id="XP_007508548.1">
    <property type="nucleotide sequence ID" value="XM_007508486.1"/>
</dbReference>
<proteinExistence type="predicted"/>
<protein>
    <recommendedName>
        <fullName evidence="4">HAD-superfamily hydrolase, subfamily IA, variant 3</fullName>
    </recommendedName>
</protein>
<reference evidence="2 3" key="1">
    <citation type="submission" date="2011-10" db="EMBL/GenBank/DDBJ databases">
        <authorList>
            <person name="Genoscope - CEA"/>
        </authorList>
    </citation>
    <scope>NUCLEOTIDE SEQUENCE [LARGE SCALE GENOMIC DNA]</scope>
    <source>
        <strain evidence="2 3">RCC 1105</strain>
    </source>
</reference>
<dbReference type="SFLD" id="SFLDS00003">
    <property type="entry name" value="Haloacid_Dehalogenase"/>
    <property type="match status" value="1"/>
</dbReference>
<sequence>MSCSSFAKTSATFHQNHRAGSSSSSSSRGKLSARTRLHPNHLRGNRKQRANNFAANKNATALTTRAGPGNSKNQKFALLFDCDGVLVETEELHRLAYNKSFEHFGLQIETGTQMEWVPSYYDVLANTVGGGKPKMRWHFKENKWPTVTKSDKYGTGEVLETSIQDQLIDDLQDKKTEFYKKIVEEVAQARDGILELMDEAIARPDVAVGICSAATKAGFEKVVNSVVGKERLDKLDVLMAGDDVTKKKPDPLIYNLAREKVDLPAEMCVVIEDSIVGLRAAEGAGMPCIITPCGSTLGQDFKGEGAKFVCATTVKASGVTLSKIFPDGSEKPNFDF</sequence>
<evidence type="ECO:0000313" key="2">
    <source>
        <dbReference type="EMBL" id="CCO20165.1"/>
    </source>
</evidence>
<dbReference type="InterPro" id="IPR036412">
    <property type="entry name" value="HAD-like_sf"/>
</dbReference>
<accession>K8F5Q3</accession>
<dbReference type="InterPro" id="IPR023214">
    <property type="entry name" value="HAD_sf"/>
</dbReference>
<dbReference type="Gene3D" id="1.10.150.240">
    <property type="entry name" value="Putative phosphatase, domain 2"/>
    <property type="match status" value="1"/>
</dbReference>
<dbReference type="SUPFAM" id="SSF56784">
    <property type="entry name" value="HAD-like"/>
    <property type="match status" value="1"/>
</dbReference>
<dbReference type="InterPro" id="IPR044999">
    <property type="entry name" value="CbbY-like"/>
</dbReference>
<gene>
    <name evidence="2" type="ordered locus">Bathy16g01960</name>
</gene>
<evidence type="ECO:0000256" key="1">
    <source>
        <dbReference type="SAM" id="MobiDB-lite"/>
    </source>
</evidence>
<dbReference type="NCBIfam" id="TIGR01509">
    <property type="entry name" value="HAD-SF-IA-v3"/>
    <property type="match status" value="1"/>
</dbReference>
<organism evidence="2 3">
    <name type="scientific">Bathycoccus prasinos</name>
    <dbReference type="NCBI Taxonomy" id="41875"/>
    <lineage>
        <taxon>Eukaryota</taxon>
        <taxon>Viridiplantae</taxon>
        <taxon>Chlorophyta</taxon>
        <taxon>Mamiellophyceae</taxon>
        <taxon>Mamiellales</taxon>
        <taxon>Bathycoccaceae</taxon>
        <taxon>Bathycoccus</taxon>
    </lineage>
</organism>